<dbReference type="Gene3D" id="3.40.50.300">
    <property type="entry name" value="P-loop containing nucleotide triphosphate hydrolases"/>
    <property type="match status" value="1"/>
</dbReference>
<accession>A0ABX8ET79</accession>
<protein>
    <submittedName>
        <fullName evidence="1">ParA family protein</fullName>
    </submittedName>
</protein>
<proteinExistence type="predicted"/>
<keyword evidence="2" id="KW-1185">Reference proteome</keyword>
<organism evidence="1 2">
    <name type="scientific">Pseudomonas hormoni</name>
    <dbReference type="NCBI Taxonomy" id="3093767"/>
    <lineage>
        <taxon>Bacteria</taxon>
        <taxon>Pseudomonadati</taxon>
        <taxon>Pseudomonadota</taxon>
        <taxon>Gammaproteobacteria</taxon>
        <taxon>Pseudomonadales</taxon>
        <taxon>Pseudomonadaceae</taxon>
        <taxon>Pseudomonas</taxon>
    </lineage>
</organism>
<dbReference type="Proteomes" id="UP000681155">
    <property type="component" value="Chromosome"/>
</dbReference>
<dbReference type="RefSeq" id="WP_214377804.1">
    <property type="nucleotide sequence ID" value="NZ_CP075566.1"/>
</dbReference>
<evidence type="ECO:0000313" key="2">
    <source>
        <dbReference type="Proteomes" id="UP000681155"/>
    </source>
</evidence>
<sequence length="319" mass="36030">MTNSLLLKRSLKFLELSGVALANQLSESREDGKRTAPETVSRWLSGVNPIEPSLMLWVTELVRNKMRSQKQRLIRLPTNEGLVIAVANPKGGVGKTAVAKNLAVISKFSMNMKTTLIQATTPENKEVVAGELREMQDLRINCPDLTPDEVLVYRPEPGEVVIVDVCTSLSSQRTDTTSKSEPFLSQFQPDMYVVPADFDSPQEIAASARFVQSGVMQSQIQLLHRPRFMKTDTATRVEHEGLDLRSKIFCPFFIPQTISSRNPRSRHAFEKWQNDDQEWHFNNLFEHLITSMGGTFKDAYSLRSEMKTMGLEELLSLVE</sequence>
<reference evidence="1 2" key="1">
    <citation type="submission" date="2021-05" db="EMBL/GenBank/DDBJ databases">
        <title>Complete genome of the cytokinin-producing biocontrol strain Pseudomonas fluorescens G20-18.</title>
        <authorList>
            <person name="Nielsen T.K."/>
            <person name="Mekureyaw M.F."/>
            <person name="Hansen L.H."/>
            <person name="Nicolaisen M.H."/>
            <person name="Roitsch T.G."/>
            <person name="Hennessy R.C."/>
        </authorList>
    </citation>
    <scope>NUCLEOTIDE SEQUENCE [LARGE SCALE GENOMIC DNA]</scope>
    <source>
        <strain evidence="1 2">G20-18</strain>
    </source>
</reference>
<name>A0ABX8ET79_9PSED</name>
<dbReference type="InterPro" id="IPR027417">
    <property type="entry name" value="P-loop_NTPase"/>
</dbReference>
<gene>
    <name evidence="1" type="ORF">KJF94_18765</name>
</gene>
<evidence type="ECO:0000313" key="1">
    <source>
        <dbReference type="EMBL" id="QVW21922.1"/>
    </source>
</evidence>
<dbReference type="SUPFAM" id="SSF52540">
    <property type="entry name" value="P-loop containing nucleoside triphosphate hydrolases"/>
    <property type="match status" value="1"/>
</dbReference>
<dbReference type="EMBL" id="CP075566">
    <property type="protein sequence ID" value="QVW21922.1"/>
    <property type="molecule type" value="Genomic_DNA"/>
</dbReference>